<dbReference type="InterPro" id="IPR035959">
    <property type="entry name" value="RutC-like_sf"/>
</dbReference>
<keyword evidence="3" id="KW-1185">Reference proteome</keyword>
<comment type="caution">
    <text evidence="2">The sequence shown here is derived from an EMBL/GenBank/DDBJ whole genome shotgun (WGS) entry which is preliminary data.</text>
</comment>
<protein>
    <submittedName>
        <fullName evidence="2">Uncharacterized protein</fullName>
    </submittedName>
</protein>
<evidence type="ECO:0000256" key="1">
    <source>
        <dbReference type="SAM" id="MobiDB-lite"/>
    </source>
</evidence>
<name>A0ABQ6JGN0_9ACTN</name>
<evidence type="ECO:0000313" key="3">
    <source>
        <dbReference type="Proteomes" id="UP001157017"/>
    </source>
</evidence>
<dbReference type="EMBL" id="BSUZ01000001">
    <property type="protein sequence ID" value="GMA86544.1"/>
    <property type="molecule type" value="Genomic_DNA"/>
</dbReference>
<reference evidence="3" key="1">
    <citation type="journal article" date="2019" name="Int. J. Syst. Evol. Microbiol.">
        <title>The Global Catalogue of Microorganisms (GCM) 10K type strain sequencing project: providing services to taxonomists for standard genome sequencing and annotation.</title>
        <authorList>
            <consortium name="The Broad Institute Genomics Platform"/>
            <consortium name="The Broad Institute Genome Sequencing Center for Infectious Disease"/>
            <person name="Wu L."/>
            <person name="Ma J."/>
        </authorList>
    </citation>
    <scope>NUCLEOTIDE SEQUENCE [LARGE SCALE GENOMIC DNA]</scope>
    <source>
        <strain evidence="3">NBRC 108730</strain>
    </source>
</reference>
<gene>
    <name evidence="2" type="ORF">GCM10025868_17940</name>
</gene>
<dbReference type="Gene3D" id="3.30.1330.40">
    <property type="entry name" value="RutC-like"/>
    <property type="match status" value="1"/>
</dbReference>
<organism evidence="2 3">
    <name type="scientific">Angustibacter aerolatus</name>
    <dbReference type="NCBI Taxonomy" id="1162965"/>
    <lineage>
        <taxon>Bacteria</taxon>
        <taxon>Bacillati</taxon>
        <taxon>Actinomycetota</taxon>
        <taxon>Actinomycetes</taxon>
        <taxon>Kineosporiales</taxon>
        <taxon>Kineosporiaceae</taxon>
    </lineage>
</organism>
<evidence type="ECO:0000313" key="2">
    <source>
        <dbReference type="EMBL" id="GMA86544.1"/>
    </source>
</evidence>
<dbReference type="SUPFAM" id="SSF55298">
    <property type="entry name" value="YjgF-like"/>
    <property type="match status" value="1"/>
</dbReference>
<accession>A0ABQ6JGN0</accession>
<proteinExistence type="predicted"/>
<dbReference type="Proteomes" id="UP001157017">
    <property type="component" value="Unassembled WGS sequence"/>
</dbReference>
<sequence length="106" mass="11645">MAKWEYATVPLIVHATKQILDQWGEDGWEPGAGRDRRAGQPRRLPQARARVVSAVEDRLAELGLTLPDVVPPLAAYVPAVRQGDLVWTAGQLPLAGGQARHHRQGR</sequence>
<feature type="region of interest" description="Disordered" evidence="1">
    <location>
        <begin position="24"/>
        <end position="45"/>
    </location>
</feature>